<dbReference type="STRING" id="34002.SAMN04489859_102635"/>
<accession>A0A1H8KZI8</accession>
<sequence length="145" mass="16510">MTRNSAVALILTLPLLVACGTPQERCISRNTSEYRNVSRLLAEVEGNLARGYAWEERQIVRDRLTHCRSYSRDRDGRVYPTMVPCWRDYVETQRYRVPIDPAVETRKRDNLANRQKALAGHAESSVRACRAAYPEDGEVTAQAPS</sequence>
<gene>
    <name evidence="1" type="ORF">SAMN04489859_102635</name>
</gene>
<dbReference type="OrthoDB" id="7875456at2"/>
<protein>
    <submittedName>
        <fullName evidence="1">Uncharacterized protein</fullName>
    </submittedName>
</protein>
<organism evidence="1 2">
    <name type="scientific">Paracoccus alcaliphilus</name>
    <dbReference type="NCBI Taxonomy" id="34002"/>
    <lineage>
        <taxon>Bacteria</taxon>
        <taxon>Pseudomonadati</taxon>
        <taxon>Pseudomonadota</taxon>
        <taxon>Alphaproteobacteria</taxon>
        <taxon>Rhodobacterales</taxon>
        <taxon>Paracoccaceae</taxon>
        <taxon>Paracoccus</taxon>
    </lineage>
</organism>
<dbReference type="RefSeq" id="WP_090614576.1">
    <property type="nucleotide sequence ID" value="NZ_CP067124.1"/>
</dbReference>
<proteinExistence type="predicted"/>
<keyword evidence="2" id="KW-1185">Reference proteome</keyword>
<dbReference type="PROSITE" id="PS51257">
    <property type="entry name" value="PROKAR_LIPOPROTEIN"/>
    <property type="match status" value="1"/>
</dbReference>
<dbReference type="Proteomes" id="UP000199054">
    <property type="component" value="Unassembled WGS sequence"/>
</dbReference>
<reference evidence="1 2" key="1">
    <citation type="submission" date="2016-10" db="EMBL/GenBank/DDBJ databases">
        <authorList>
            <person name="de Groot N.N."/>
        </authorList>
    </citation>
    <scope>NUCLEOTIDE SEQUENCE [LARGE SCALE GENOMIC DNA]</scope>
    <source>
        <strain evidence="1 2">DSM 8512</strain>
    </source>
</reference>
<dbReference type="EMBL" id="FODE01000026">
    <property type="protein sequence ID" value="SEN98305.1"/>
    <property type="molecule type" value="Genomic_DNA"/>
</dbReference>
<evidence type="ECO:0000313" key="2">
    <source>
        <dbReference type="Proteomes" id="UP000199054"/>
    </source>
</evidence>
<evidence type="ECO:0000313" key="1">
    <source>
        <dbReference type="EMBL" id="SEN98305.1"/>
    </source>
</evidence>
<dbReference type="AlphaFoldDB" id="A0A1H8KZI8"/>
<name>A0A1H8KZI8_9RHOB</name>